<dbReference type="CDD" id="cd09991">
    <property type="entry name" value="HDAC_classI"/>
    <property type="match status" value="1"/>
</dbReference>
<proteinExistence type="inferred from homology"/>
<gene>
    <name evidence="16" type="primary">hdac3</name>
    <name evidence="16" type="ORF">T07_14527</name>
</gene>
<dbReference type="PANTHER" id="PTHR10625">
    <property type="entry name" value="HISTONE DEACETYLASE HDAC1-RELATED"/>
    <property type="match status" value="1"/>
</dbReference>
<dbReference type="GO" id="GO:0070210">
    <property type="term" value="C:Rpd3L-Expanded complex"/>
    <property type="evidence" value="ECO:0007669"/>
    <property type="project" value="TreeGrafter"/>
</dbReference>
<feature type="binding site" evidence="14">
    <location>
        <position position="277"/>
    </location>
    <ligand>
        <name>a divalent metal cation</name>
        <dbReference type="ChEBI" id="CHEBI:60240"/>
    </ligand>
</feature>
<keyword evidence="4" id="KW-0678">Repressor</keyword>
<dbReference type="InterPro" id="IPR023801">
    <property type="entry name" value="His_deacetylse_dom"/>
</dbReference>
<dbReference type="PIRSF" id="PIRSF037913">
    <property type="entry name" value="His_deacetylse_1"/>
    <property type="match status" value="1"/>
</dbReference>
<feature type="binding site" evidence="13">
    <location>
        <position position="316"/>
    </location>
    <ligand>
        <name>substrate</name>
    </ligand>
</feature>
<keyword evidence="14" id="KW-0479">Metal-binding</keyword>
<dbReference type="PRINTS" id="PR01270">
    <property type="entry name" value="HDASUPER"/>
</dbReference>
<dbReference type="InterPro" id="IPR000286">
    <property type="entry name" value="HDACs"/>
</dbReference>
<name>A0A0V0RWL4_9BILA</name>
<evidence type="ECO:0000256" key="1">
    <source>
        <dbReference type="ARBA" id="ARBA00004123"/>
    </source>
</evidence>
<dbReference type="GO" id="GO:0141221">
    <property type="term" value="F:histone deacetylase activity, hydrolytic mechanism"/>
    <property type="evidence" value="ECO:0007669"/>
    <property type="project" value="UniProtKB-EC"/>
</dbReference>
<keyword evidence="5" id="KW-0378">Hydrolase</keyword>
<keyword evidence="17" id="KW-1185">Reference proteome</keyword>
<evidence type="ECO:0000256" key="6">
    <source>
        <dbReference type="ARBA" id="ARBA00022853"/>
    </source>
</evidence>
<keyword evidence="8" id="KW-0804">Transcription</keyword>
<feature type="binding site" evidence="13">
    <location>
        <position position="161"/>
    </location>
    <ligand>
        <name>substrate</name>
    </ligand>
</feature>
<evidence type="ECO:0000256" key="2">
    <source>
        <dbReference type="ARBA" id="ARBA00006457"/>
    </source>
</evidence>
<feature type="binding site" evidence="13">
    <location>
        <position position="111"/>
    </location>
    <ligand>
        <name>substrate</name>
    </ligand>
</feature>
<dbReference type="PANTHER" id="PTHR10625:SF36">
    <property type="entry name" value="HISTONE DEACETYLASE 3"/>
    <property type="match status" value="1"/>
</dbReference>
<protein>
    <recommendedName>
        <fullName evidence="10">Histone deacetylase 3</fullName>
        <ecNumber evidence="3">3.5.1.98</ecNumber>
    </recommendedName>
</protein>
<dbReference type="InterPro" id="IPR003084">
    <property type="entry name" value="HDAC_I/II"/>
</dbReference>
<dbReference type="EC" id="3.5.1.98" evidence="3"/>
<dbReference type="SUPFAM" id="SSF52768">
    <property type="entry name" value="Arginase/deacetylase"/>
    <property type="match status" value="1"/>
</dbReference>
<reference evidence="16 17" key="1">
    <citation type="submission" date="2015-01" db="EMBL/GenBank/DDBJ databases">
        <title>Evolution of Trichinella species and genotypes.</title>
        <authorList>
            <person name="Korhonen P.K."/>
            <person name="Edoardo P."/>
            <person name="Giuseppe L.R."/>
            <person name="Gasser R.B."/>
        </authorList>
    </citation>
    <scope>NUCLEOTIDE SEQUENCE [LARGE SCALE GENOMIC DNA]</scope>
    <source>
        <strain evidence="16">ISS37</strain>
    </source>
</reference>
<dbReference type="EMBL" id="JYDL01000067">
    <property type="protein sequence ID" value="KRX18852.1"/>
    <property type="molecule type" value="Genomic_DNA"/>
</dbReference>
<dbReference type="PRINTS" id="PR01271">
    <property type="entry name" value="HISDACETLASE"/>
</dbReference>
<evidence type="ECO:0000313" key="17">
    <source>
        <dbReference type="Proteomes" id="UP000054630"/>
    </source>
</evidence>
<evidence type="ECO:0000256" key="12">
    <source>
        <dbReference type="PIRSR" id="PIRSR037913-1"/>
    </source>
</evidence>
<evidence type="ECO:0000256" key="5">
    <source>
        <dbReference type="ARBA" id="ARBA00022801"/>
    </source>
</evidence>
<evidence type="ECO:0000313" key="16">
    <source>
        <dbReference type="EMBL" id="KRX18852.1"/>
    </source>
</evidence>
<dbReference type="OrthoDB" id="1918432at2759"/>
<dbReference type="GO" id="GO:0046872">
    <property type="term" value="F:metal ion binding"/>
    <property type="evidence" value="ECO:0007669"/>
    <property type="project" value="UniProtKB-KW"/>
</dbReference>
<comment type="subcellular location">
    <subcellularLocation>
        <location evidence="1">Nucleus</location>
    </subcellularLocation>
</comment>
<dbReference type="Pfam" id="PF00850">
    <property type="entry name" value="Hist_deacetyl"/>
    <property type="match status" value="1"/>
</dbReference>
<dbReference type="Proteomes" id="UP000054630">
    <property type="component" value="Unassembled WGS sequence"/>
</dbReference>
<dbReference type="InterPro" id="IPR023696">
    <property type="entry name" value="Ureohydrolase_dom_sf"/>
</dbReference>
<evidence type="ECO:0000256" key="14">
    <source>
        <dbReference type="PIRSR" id="PIRSR037913-3"/>
    </source>
</evidence>
<dbReference type="GO" id="GO:0040029">
    <property type="term" value="P:epigenetic regulation of gene expression"/>
    <property type="evidence" value="ECO:0007669"/>
    <property type="project" value="TreeGrafter"/>
</dbReference>
<evidence type="ECO:0000256" key="4">
    <source>
        <dbReference type="ARBA" id="ARBA00022491"/>
    </source>
</evidence>
<evidence type="ECO:0000256" key="7">
    <source>
        <dbReference type="ARBA" id="ARBA00023015"/>
    </source>
</evidence>
<evidence type="ECO:0000256" key="13">
    <source>
        <dbReference type="PIRSR" id="PIRSR037913-2"/>
    </source>
</evidence>
<evidence type="ECO:0000259" key="15">
    <source>
        <dbReference type="Pfam" id="PF00850"/>
    </source>
</evidence>
<dbReference type="AlphaFoldDB" id="A0A0V0RWL4"/>
<keyword evidence="9" id="KW-0539">Nucleus</keyword>
<evidence type="ECO:0000256" key="9">
    <source>
        <dbReference type="ARBA" id="ARBA00023242"/>
    </source>
</evidence>
<sequence length="423" mass="47636">LQLVGIKELRSFKTMDVESRKRVAYFISPYVGDHHYGPGHPMKPQRVAVTNSLVYQYGLTKYMDTYMATPASDENLKEFHAPAYVDFLKQLNIHNFHHQNQEIVRSYLDTDCPFFHGLYDYCASYAGASLAAASHLNHGKADIAINWSGGLHHAKMSKASGFCYINDIVLAILELLKYYPRVLYVDIDVHHGDGVQEAFIQSDRVLTFSSHQFSEGFFPGTGLPDEIGIGPGKYFAVNIPLKEGATLATFEQAVKPLLRLAVESFLPSVIVLQCGADSLACDRLGHFSLGIEDHGVCVSFVRDFNLPMLVVGGGGYTLKNVARCWAYETSLLVRKDVPNHIPLTCEYREMFKPKYLLRPELKKHYENQNHASYLNLIREVVSCHLRRVAISPSVALRPLGQSENVTNVFRLPENYNFSLNNQQ</sequence>
<feature type="active site" description="Proton acceptor" evidence="12">
    <location>
        <position position="153"/>
    </location>
</feature>
<organism evidence="16 17">
    <name type="scientific">Trichinella nelsoni</name>
    <dbReference type="NCBI Taxonomy" id="6336"/>
    <lineage>
        <taxon>Eukaryota</taxon>
        <taxon>Metazoa</taxon>
        <taxon>Ecdysozoa</taxon>
        <taxon>Nematoda</taxon>
        <taxon>Enoplea</taxon>
        <taxon>Dorylaimia</taxon>
        <taxon>Trichinellida</taxon>
        <taxon>Trichinellidae</taxon>
        <taxon>Trichinella</taxon>
    </lineage>
</organism>
<keyword evidence="6" id="KW-0156">Chromatin regulator</keyword>
<keyword evidence="7" id="KW-0805">Transcription regulation</keyword>
<comment type="catalytic activity">
    <reaction evidence="11">
        <text>N(6)-acetyl-L-lysyl-[histone] + H2O = L-lysyl-[histone] + acetate</text>
        <dbReference type="Rhea" id="RHEA:58196"/>
        <dbReference type="Rhea" id="RHEA-COMP:9845"/>
        <dbReference type="Rhea" id="RHEA-COMP:11338"/>
        <dbReference type="ChEBI" id="CHEBI:15377"/>
        <dbReference type="ChEBI" id="CHEBI:29969"/>
        <dbReference type="ChEBI" id="CHEBI:30089"/>
        <dbReference type="ChEBI" id="CHEBI:61930"/>
        <dbReference type="EC" id="3.5.1.98"/>
    </reaction>
</comment>
<evidence type="ECO:0000256" key="8">
    <source>
        <dbReference type="ARBA" id="ARBA00023163"/>
    </source>
</evidence>
<evidence type="ECO:0000256" key="10">
    <source>
        <dbReference type="ARBA" id="ARBA00040349"/>
    </source>
</evidence>
<evidence type="ECO:0000256" key="11">
    <source>
        <dbReference type="ARBA" id="ARBA00048287"/>
    </source>
</evidence>
<accession>A0A0V0RWL4</accession>
<dbReference type="Gene3D" id="3.40.800.20">
    <property type="entry name" value="Histone deacetylase domain"/>
    <property type="match status" value="1"/>
</dbReference>
<dbReference type="InterPro" id="IPR037138">
    <property type="entry name" value="His_deacetylse_dom_sf"/>
</dbReference>
<feature type="non-terminal residue" evidence="16">
    <location>
        <position position="1"/>
    </location>
</feature>
<comment type="caution">
    <text evidence="16">The sequence shown here is derived from an EMBL/GenBank/DDBJ whole genome shotgun (WGS) entry which is preliminary data.</text>
</comment>
<feature type="binding site" evidence="14">
    <location>
        <position position="190"/>
    </location>
    <ligand>
        <name>a divalent metal cation</name>
        <dbReference type="ChEBI" id="CHEBI:60240"/>
    </ligand>
</feature>
<comment type="similarity">
    <text evidence="2">Belongs to the histone deacetylase family. HD type 1 subfamily.</text>
</comment>
<dbReference type="STRING" id="6336.A0A0V0RWL4"/>
<evidence type="ECO:0000256" key="3">
    <source>
        <dbReference type="ARBA" id="ARBA00012111"/>
    </source>
</evidence>
<feature type="binding site" evidence="14">
    <location>
        <position position="188"/>
    </location>
    <ligand>
        <name>a divalent metal cation</name>
        <dbReference type="ChEBI" id="CHEBI:60240"/>
    </ligand>
</feature>
<feature type="domain" description="Histone deacetylase" evidence="15">
    <location>
        <begin position="40"/>
        <end position="330"/>
    </location>
</feature>